<name>A0ABS3L9F3_9ENTE</name>
<dbReference type="InterPro" id="IPR017101">
    <property type="entry name" value="P-loop_ATP/GTP-bd_All4644_prd"/>
</dbReference>
<proteinExistence type="predicted"/>
<comment type="caution">
    <text evidence="1">The sequence shown here is derived from an EMBL/GenBank/DDBJ whole genome shotgun (WGS) entry which is preliminary data.</text>
</comment>
<dbReference type="EMBL" id="JAFREM010000013">
    <property type="protein sequence ID" value="MBO1306227.1"/>
    <property type="molecule type" value="Genomic_DNA"/>
</dbReference>
<sequence length="150" mass="17527">MEVILLIGLQASGKSTFYQEYFSTSHLRINLDMLHTRNKEKQLLQTCLEISQSVVIDNTNPTKLDRQRYFQLLDRADVTFIGYYFQSKLADCLKRNQQRSGKARLPEIALKSTASKLELPSFDEGFSQLYYVTQTEDQAFEIKEWENEVQ</sequence>
<dbReference type="PANTHER" id="PTHR12083:SF9">
    <property type="entry name" value="BIFUNCTIONAL POLYNUCLEOTIDE PHOSPHATASE_KINASE"/>
    <property type="match status" value="1"/>
</dbReference>
<organism evidence="1 2">
    <name type="scientific">Candidatus Enterococcus moelleringii</name>
    <dbReference type="NCBI Taxonomy" id="2815325"/>
    <lineage>
        <taxon>Bacteria</taxon>
        <taxon>Bacillati</taxon>
        <taxon>Bacillota</taxon>
        <taxon>Bacilli</taxon>
        <taxon>Lactobacillales</taxon>
        <taxon>Enterococcaceae</taxon>
        <taxon>Enterococcus</taxon>
    </lineage>
</organism>
<dbReference type="PANTHER" id="PTHR12083">
    <property type="entry name" value="BIFUNCTIONAL POLYNUCLEOTIDE PHOSPHATASE/KINASE"/>
    <property type="match status" value="1"/>
</dbReference>
<dbReference type="Pfam" id="PF13671">
    <property type="entry name" value="AAA_33"/>
    <property type="match status" value="1"/>
</dbReference>
<dbReference type="RefSeq" id="WP_207673157.1">
    <property type="nucleotide sequence ID" value="NZ_JAFREM010000013.1"/>
</dbReference>
<dbReference type="PIRSF" id="PIRSF037081">
    <property type="entry name" value="P-loop_All4644_prd"/>
    <property type="match status" value="1"/>
</dbReference>
<evidence type="ECO:0000313" key="1">
    <source>
        <dbReference type="EMBL" id="MBO1306227.1"/>
    </source>
</evidence>
<gene>
    <name evidence="1" type="ORF">JZO70_08655</name>
</gene>
<dbReference type="Gene3D" id="3.40.50.300">
    <property type="entry name" value="P-loop containing nucleotide triphosphate hydrolases"/>
    <property type="match status" value="1"/>
</dbReference>
<dbReference type="SUPFAM" id="SSF52540">
    <property type="entry name" value="P-loop containing nucleoside triphosphate hydrolases"/>
    <property type="match status" value="1"/>
</dbReference>
<protein>
    <submittedName>
        <fullName evidence="1">AAA family ATPase</fullName>
    </submittedName>
</protein>
<keyword evidence="2" id="KW-1185">Reference proteome</keyword>
<dbReference type="InterPro" id="IPR027417">
    <property type="entry name" value="P-loop_NTPase"/>
</dbReference>
<evidence type="ECO:0000313" key="2">
    <source>
        <dbReference type="Proteomes" id="UP000664601"/>
    </source>
</evidence>
<accession>A0ABS3L9F3</accession>
<reference evidence="1 2" key="1">
    <citation type="submission" date="2021-03" db="EMBL/GenBank/DDBJ databases">
        <title>Enterococcal diversity collection.</title>
        <authorList>
            <person name="Gilmore M.S."/>
            <person name="Schwartzman J."/>
            <person name="Van Tyne D."/>
            <person name="Martin M."/>
            <person name="Earl A.M."/>
            <person name="Manson A.L."/>
            <person name="Straub T."/>
            <person name="Salamzade R."/>
            <person name="Saavedra J."/>
            <person name="Lebreton F."/>
            <person name="Prichula J."/>
            <person name="Schaufler K."/>
            <person name="Gaca A."/>
            <person name="Sgardioli B."/>
            <person name="Wagenaar J."/>
            <person name="Strong T."/>
        </authorList>
    </citation>
    <scope>NUCLEOTIDE SEQUENCE [LARGE SCALE GENOMIC DNA]</scope>
    <source>
        <strain evidence="1 2">669A</strain>
    </source>
</reference>
<dbReference type="Proteomes" id="UP000664601">
    <property type="component" value="Unassembled WGS sequence"/>
</dbReference>